<dbReference type="PANTHER" id="PTHR19818:SF139">
    <property type="entry name" value="PAIR-RULE PROTEIN ODD-PAIRED"/>
    <property type="match status" value="1"/>
</dbReference>
<evidence type="ECO:0000256" key="6">
    <source>
        <dbReference type="SAM" id="MobiDB-lite"/>
    </source>
</evidence>
<dbReference type="GO" id="GO:0000981">
    <property type="term" value="F:DNA-binding transcription factor activity, RNA polymerase II-specific"/>
    <property type="evidence" value="ECO:0007669"/>
    <property type="project" value="TreeGrafter"/>
</dbReference>
<dbReference type="GO" id="GO:0000978">
    <property type="term" value="F:RNA polymerase II cis-regulatory region sequence-specific DNA binding"/>
    <property type="evidence" value="ECO:0007669"/>
    <property type="project" value="TreeGrafter"/>
</dbReference>
<dbReference type="EMBL" id="QKRW01000017">
    <property type="protein sequence ID" value="RAL63710.1"/>
    <property type="molecule type" value="Genomic_DNA"/>
</dbReference>
<evidence type="ECO:0000256" key="1">
    <source>
        <dbReference type="ARBA" id="ARBA00022723"/>
    </source>
</evidence>
<feature type="compositionally biased region" description="Polar residues" evidence="6">
    <location>
        <begin position="313"/>
        <end position="337"/>
    </location>
</feature>
<feature type="domain" description="C2H2-type" evidence="7">
    <location>
        <begin position="221"/>
        <end position="250"/>
    </location>
</feature>
<feature type="domain" description="C2H2-type" evidence="7">
    <location>
        <begin position="188"/>
        <end position="220"/>
    </location>
</feature>
<keyword evidence="1" id="KW-0479">Metal-binding</keyword>
<sequence length="356" mass="40009">MSPLQRPSMKGRDSSGREVSLLNAPQPTETSPSPVLHSQSQPQLPQLPFTDISYDSYGAQKYPRTYSPESPHMVRTNSNLSTTSSISIPSLFRSDSYDSHGTNEAQSPITPTFAPTPMEEIILFPMQYGKDYTYFERNSMEDFRPTSSLPSITQKAIQSISMQQYPEEHFYHEESYHGVTERLPGKRYPCRFKDSHQCSKTFTTSGHASRHAKIHTAEKMVRCTFAGCMKKFTRADNMKQHLDTHFKDKPRSSSSNTLNANGRLNGKSPLTMPARVQKKASPSISARSPRPKTPSRILSSEIPPFDLREESQNRYNPYVLSSQPLSSAAPTNFQNLPTRRKGPINSLDLLAEAALN</sequence>
<dbReference type="InterPro" id="IPR050329">
    <property type="entry name" value="GLI_C2H2-zinc-finger"/>
</dbReference>
<protein>
    <recommendedName>
        <fullName evidence="7">C2H2-type domain-containing protein</fullName>
    </recommendedName>
</protein>
<keyword evidence="4" id="KW-0862">Zinc</keyword>
<feature type="compositionally biased region" description="Polar residues" evidence="6">
    <location>
        <begin position="252"/>
        <end position="262"/>
    </location>
</feature>
<dbReference type="InterPro" id="IPR036236">
    <property type="entry name" value="Znf_C2H2_sf"/>
</dbReference>
<organism evidence="8 9">
    <name type="scientific">Monilinia fructigena</name>
    <dbReference type="NCBI Taxonomy" id="38457"/>
    <lineage>
        <taxon>Eukaryota</taxon>
        <taxon>Fungi</taxon>
        <taxon>Dikarya</taxon>
        <taxon>Ascomycota</taxon>
        <taxon>Pezizomycotina</taxon>
        <taxon>Leotiomycetes</taxon>
        <taxon>Helotiales</taxon>
        <taxon>Sclerotiniaceae</taxon>
        <taxon>Monilinia</taxon>
    </lineage>
</organism>
<dbReference type="Proteomes" id="UP000249056">
    <property type="component" value="Unassembled WGS sequence"/>
</dbReference>
<dbReference type="Gene3D" id="3.30.160.60">
    <property type="entry name" value="Classic Zinc Finger"/>
    <property type="match status" value="2"/>
</dbReference>
<feature type="region of interest" description="Disordered" evidence="6">
    <location>
        <begin position="1"/>
        <end position="85"/>
    </location>
</feature>
<dbReference type="PANTHER" id="PTHR19818">
    <property type="entry name" value="ZINC FINGER PROTEIN ZIC AND GLI"/>
    <property type="match status" value="1"/>
</dbReference>
<dbReference type="FunFam" id="3.30.160.60:FF:001075">
    <property type="entry name" value="Zinc finger, C2H2-type/integrase, DNA-binding protein"/>
    <property type="match status" value="1"/>
</dbReference>
<dbReference type="SMART" id="SM00355">
    <property type="entry name" value="ZnF_C2H2"/>
    <property type="match status" value="2"/>
</dbReference>
<proteinExistence type="predicted"/>
<dbReference type="AlphaFoldDB" id="A0A395ITS0"/>
<dbReference type="SUPFAM" id="SSF57667">
    <property type="entry name" value="beta-beta-alpha zinc fingers"/>
    <property type="match status" value="1"/>
</dbReference>
<reference evidence="8 9" key="1">
    <citation type="submission" date="2018-06" db="EMBL/GenBank/DDBJ databases">
        <title>Genome Sequence of the Brown Rot Fungal Pathogen Monilinia fructigena.</title>
        <authorList>
            <person name="Landi L."/>
            <person name="De Miccolis Angelini R.M."/>
            <person name="Pollastro S."/>
            <person name="Abate D."/>
            <person name="Faretra F."/>
            <person name="Romanazzi G."/>
        </authorList>
    </citation>
    <scope>NUCLEOTIDE SEQUENCE [LARGE SCALE GENOMIC DNA]</scope>
    <source>
        <strain evidence="8 9">Mfrg269</strain>
    </source>
</reference>
<comment type="caution">
    <text evidence="8">The sequence shown here is derived from an EMBL/GenBank/DDBJ whole genome shotgun (WGS) entry which is preliminary data.</text>
</comment>
<accession>A0A395ITS0</accession>
<evidence type="ECO:0000259" key="7">
    <source>
        <dbReference type="PROSITE" id="PS50157"/>
    </source>
</evidence>
<dbReference type="OrthoDB" id="6365676at2759"/>
<evidence type="ECO:0000313" key="9">
    <source>
        <dbReference type="Proteomes" id="UP000249056"/>
    </source>
</evidence>
<keyword evidence="2" id="KW-0677">Repeat</keyword>
<feature type="compositionally biased region" description="Low complexity" evidence="6">
    <location>
        <begin position="279"/>
        <end position="288"/>
    </location>
</feature>
<keyword evidence="9" id="KW-1185">Reference proteome</keyword>
<dbReference type="GO" id="GO:0005634">
    <property type="term" value="C:nucleus"/>
    <property type="evidence" value="ECO:0007669"/>
    <property type="project" value="UniProtKB-ARBA"/>
</dbReference>
<evidence type="ECO:0000313" key="8">
    <source>
        <dbReference type="EMBL" id="RAL63710.1"/>
    </source>
</evidence>
<gene>
    <name evidence="8" type="ORF">DID88_003357</name>
</gene>
<dbReference type="PROSITE" id="PS50157">
    <property type="entry name" value="ZINC_FINGER_C2H2_2"/>
    <property type="match status" value="2"/>
</dbReference>
<evidence type="ECO:0000256" key="4">
    <source>
        <dbReference type="ARBA" id="ARBA00022833"/>
    </source>
</evidence>
<dbReference type="InterPro" id="IPR013087">
    <property type="entry name" value="Znf_C2H2_type"/>
</dbReference>
<feature type="region of interest" description="Disordered" evidence="6">
    <location>
        <begin position="244"/>
        <end position="342"/>
    </location>
</feature>
<evidence type="ECO:0000256" key="2">
    <source>
        <dbReference type="ARBA" id="ARBA00022737"/>
    </source>
</evidence>
<dbReference type="GO" id="GO:0008270">
    <property type="term" value="F:zinc ion binding"/>
    <property type="evidence" value="ECO:0007669"/>
    <property type="project" value="UniProtKB-KW"/>
</dbReference>
<feature type="compositionally biased region" description="Low complexity" evidence="6">
    <location>
        <begin position="31"/>
        <end position="48"/>
    </location>
</feature>
<keyword evidence="3 5" id="KW-0863">Zinc-finger</keyword>
<dbReference type="GO" id="GO:0045944">
    <property type="term" value="P:positive regulation of transcription by RNA polymerase II"/>
    <property type="evidence" value="ECO:0007669"/>
    <property type="project" value="UniProtKB-ARBA"/>
</dbReference>
<dbReference type="PROSITE" id="PS00028">
    <property type="entry name" value="ZINC_FINGER_C2H2_1"/>
    <property type="match status" value="1"/>
</dbReference>
<evidence type="ECO:0000256" key="3">
    <source>
        <dbReference type="ARBA" id="ARBA00022771"/>
    </source>
</evidence>
<name>A0A395ITS0_9HELO</name>
<evidence type="ECO:0000256" key="5">
    <source>
        <dbReference type="PROSITE-ProRule" id="PRU00042"/>
    </source>
</evidence>